<protein>
    <submittedName>
        <fullName evidence="1">Uncharacterized protein</fullName>
    </submittedName>
</protein>
<organism evidence="1">
    <name type="scientific">bioreactor metagenome</name>
    <dbReference type="NCBI Taxonomy" id="1076179"/>
    <lineage>
        <taxon>unclassified sequences</taxon>
        <taxon>metagenomes</taxon>
        <taxon>ecological metagenomes</taxon>
    </lineage>
</organism>
<dbReference type="AlphaFoldDB" id="A0A645H576"/>
<gene>
    <name evidence="1" type="ORF">SDC9_181126</name>
</gene>
<dbReference type="EMBL" id="VSSQ01086233">
    <property type="protein sequence ID" value="MPN33636.1"/>
    <property type="molecule type" value="Genomic_DNA"/>
</dbReference>
<accession>A0A645H576</accession>
<name>A0A645H576_9ZZZZ</name>
<evidence type="ECO:0000313" key="1">
    <source>
        <dbReference type="EMBL" id="MPN33636.1"/>
    </source>
</evidence>
<reference evidence="1" key="1">
    <citation type="submission" date="2019-08" db="EMBL/GenBank/DDBJ databases">
        <authorList>
            <person name="Kucharzyk K."/>
            <person name="Murdoch R.W."/>
            <person name="Higgins S."/>
            <person name="Loffler F."/>
        </authorList>
    </citation>
    <scope>NUCLEOTIDE SEQUENCE</scope>
</reference>
<comment type="caution">
    <text evidence="1">The sequence shown here is derived from an EMBL/GenBank/DDBJ whole genome shotgun (WGS) entry which is preliminary data.</text>
</comment>
<sequence>MISFIDLVIASSMSLLIVCESCSTFVSIDPISLMLSLSKVLLLGFLSKTINIKTINAIKLADANTIKAISIKYLLD</sequence>
<proteinExistence type="predicted"/>